<evidence type="ECO:0000313" key="2">
    <source>
        <dbReference type="EMBL" id="KAG0589499.1"/>
    </source>
</evidence>
<evidence type="ECO:0000313" key="3">
    <source>
        <dbReference type="Proteomes" id="UP000822688"/>
    </source>
</evidence>
<name>A0A8T0J301_CERPU</name>
<reference evidence="2" key="1">
    <citation type="submission" date="2020-06" db="EMBL/GenBank/DDBJ databases">
        <title>WGS assembly of Ceratodon purpureus strain R40.</title>
        <authorList>
            <person name="Carey S.B."/>
            <person name="Jenkins J."/>
            <person name="Shu S."/>
            <person name="Lovell J.T."/>
            <person name="Sreedasyam A."/>
            <person name="Maumus F."/>
            <person name="Tiley G.P."/>
            <person name="Fernandez-Pozo N."/>
            <person name="Barry K."/>
            <person name="Chen C."/>
            <person name="Wang M."/>
            <person name="Lipzen A."/>
            <person name="Daum C."/>
            <person name="Saski C.A."/>
            <person name="Payton A.C."/>
            <person name="Mcbreen J.C."/>
            <person name="Conrad R.E."/>
            <person name="Kollar L.M."/>
            <person name="Olsson S."/>
            <person name="Huttunen S."/>
            <person name="Landis J.B."/>
            <person name="Wickett N.J."/>
            <person name="Johnson M.G."/>
            <person name="Rensing S.A."/>
            <person name="Grimwood J."/>
            <person name="Schmutz J."/>
            <person name="Mcdaniel S.F."/>
        </authorList>
    </citation>
    <scope>NUCLEOTIDE SEQUENCE</scope>
    <source>
        <strain evidence="2">R40</strain>
    </source>
</reference>
<accession>A0A8T0J301</accession>
<dbReference type="Proteomes" id="UP000822688">
    <property type="component" value="Chromosome 1"/>
</dbReference>
<gene>
    <name evidence="2" type="ORF">KC19_1G024500</name>
</gene>
<feature type="signal peptide" evidence="1">
    <location>
        <begin position="1"/>
        <end position="19"/>
    </location>
</feature>
<dbReference type="EMBL" id="CM026421">
    <property type="protein sequence ID" value="KAG0589499.1"/>
    <property type="molecule type" value="Genomic_DNA"/>
</dbReference>
<comment type="caution">
    <text evidence="2">The sequence shown here is derived from an EMBL/GenBank/DDBJ whole genome shotgun (WGS) entry which is preliminary data.</text>
</comment>
<keyword evidence="3" id="KW-1185">Reference proteome</keyword>
<protein>
    <recommendedName>
        <fullName evidence="4">Secreted protein</fullName>
    </recommendedName>
</protein>
<dbReference type="AlphaFoldDB" id="A0A8T0J301"/>
<keyword evidence="1" id="KW-0732">Signal</keyword>
<proteinExistence type="predicted"/>
<sequence>MWFFLSIVVVLFHYFSTESRKVPSHSEGPFFSTNRCSSRSLSLIVSRLVAFPGIRRLTFTSFTIPWIY</sequence>
<evidence type="ECO:0008006" key="4">
    <source>
        <dbReference type="Google" id="ProtNLM"/>
    </source>
</evidence>
<organism evidence="2 3">
    <name type="scientific">Ceratodon purpureus</name>
    <name type="common">Fire moss</name>
    <name type="synonym">Dicranum purpureum</name>
    <dbReference type="NCBI Taxonomy" id="3225"/>
    <lineage>
        <taxon>Eukaryota</taxon>
        <taxon>Viridiplantae</taxon>
        <taxon>Streptophyta</taxon>
        <taxon>Embryophyta</taxon>
        <taxon>Bryophyta</taxon>
        <taxon>Bryophytina</taxon>
        <taxon>Bryopsida</taxon>
        <taxon>Dicranidae</taxon>
        <taxon>Pseudoditrichales</taxon>
        <taxon>Ditrichaceae</taxon>
        <taxon>Ceratodon</taxon>
    </lineage>
</organism>
<evidence type="ECO:0000256" key="1">
    <source>
        <dbReference type="SAM" id="SignalP"/>
    </source>
</evidence>
<feature type="chain" id="PRO_5035807343" description="Secreted protein" evidence="1">
    <location>
        <begin position="20"/>
        <end position="68"/>
    </location>
</feature>